<evidence type="ECO:0000313" key="1">
    <source>
        <dbReference type="EMBL" id="MBM7631340.1"/>
    </source>
</evidence>
<dbReference type="InterPro" id="IPR023393">
    <property type="entry name" value="START-like_dom_sf"/>
</dbReference>
<dbReference type="CDD" id="cd07820">
    <property type="entry name" value="SRPBCC_3"/>
    <property type="match status" value="1"/>
</dbReference>
<evidence type="ECO:0000313" key="2">
    <source>
        <dbReference type="Proteomes" id="UP000741863"/>
    </source>
</evidence>
<sequence length="152" mass="18180">MRLYTLHKKQVLPLSKQEAWEFFSDPGKLSSITPGDMKFNMRSPMSRTMHPGMIIHYDLKPLPAFPVQWVTEITHMIEERLFVDEQRFGPFRFWHHQHHFNDHPLGVEIEDIIHYVLPFGPLGTLAHRMLVEKRLEEIFEFRKQQLSQAFRS</sequence>
<reference evidence="1 2" key="1">
    <citation type="submission" date="2021-01" db="EMBL/GenBank/DDBJ databases">
        <title>Genomic Encyclopedia of Type Strains, Phase IV (KMG-IV): sequencing the most valuable type-strain genomes for metagenomic binning, comparative biology and taxonomic classification.</title>
        <authorList>
            <person name="Goeker M."/>
        </authorList>
    </citation>
    <scope>NUCLEOTIDE SEQUENCE [LARGE SCALE GENOMIC DNA]</scope>
    <source>
        <strain evidence="1 2">DSM 25540</strain>
    </source>
</reference>
<accession>A0ABS2P7F4</accession>
<comment type="caution">
    <text evidence="1">The sequence shown here is derived from an EMBL/GenBank/DDBJ whole genome shotgun (WGS) entry which is preliminary data.</text>
</comment>
<protein>
    <submittedName>
        <fullName evidence="1">Ligand-binding SRPBCC domain-containing protein</fullName>
    </submittedName>
</protein>
<gene>
    <name evidence="1" type="ORF">JOD17_000431</name>
</gene>
<dbReference type="Gene3D" id="3.30.530.20">
    <property type="match status" value="1"/>
</dbReference>
<dbReference type="EMBL" id="JAFBEC010000001">
    <property type="protein sequence ID" value="MBM7631340.1"/>
    <property type="molecule type" value="Genomic_DNA"/>
</dbReference>
<proteinExistence type="predicted"/>
<keyword evidence="2" id="KW-1185">Reference proteome</keyword>
<dbReference type="SUPFAM" id="SSF55961">
    <property type="entry name" value="Bet v1-like"/>
    <property type="match status" value="1"/>
</dbReference>
<dbReference type="Proteomes" id="UP000741863">
    <property type="component" value="Unassembled WGS sequence"/>
</dbReference>
<dbReference type="RefSeq" id="WP_204695489.1">
    <property type="nucleotide sequence ID" value="NZ_JAFBEC010000001.1"/>
</dbReference>
<name>A0ABS2P7F4_9BACL</name>
<organism evidence="1 2">
    <name type="scientific">Geomicrobium sediminis</name>
    <dbReference type="NCBI Taxonomy" id="1347788"/>
    <lineage>
        <taxon>Bacteria</taxon>
        <taxon>Bacillati</taxon>
        <taxon>Bacillota</taxon>
        <taxon>Bacilli</taxon>
        <taxon>Bacillales</taxon>
        <taxon>Geomicrobium</taxon>
    </lineage>
</organism>